<evidence type="ECO:0000259" key="4">
    <source>
        <dbReference type="PROSITE" id="PS50056"/>
    </source>
</evidence>
<accession>A0A974NEV2</accession>
<dbReference type="SMART" id="SM00382">
    <property type="entry name" value="AAA"/>
    <property type="match status" value="1"/>
</dbReference>
<dbReference type="FunFam" id="3.90.190.10:FF:000157">
    <property type="entry name" value="Protein-tyrosine phosphatase"/>
    <property type="match status" value="1"/>
</dbReference>
<reference evidence="6 7" key="1">
    <citation type="submission" date="2021-01" db="EMBL/GenBank/DDBJ databases">
        <title>Entomomonas sp. F2A isolated from a house cricket (Acheta domesticus).</title>
        <authorList>
            <person name="Spergser J."/>
            <person name="Busse H.-J."/>
        </authorList>
    </citation>
    <scope>NUCLEOTIDE SEQUENCE [LARGE SCALE GENOMIC DNA]</scope>
    <source>
        <strain evidence="6 7">F2A</strain>
    </source>
</reference>
<dbReference type="EMBL" id="CP067393">
    <property type="protein sequence ID" value="QQP85238.1"/>
    <property type="molecule type" value="Genomic_DNA"/>
</dbReference>
<dbReference type="GO" id="GO:0005524">
    <property type="term" value="F:ATP binding"/>
    <property type="evidence" value="ECO:0007669"/>
    <property type="project" value="UniProtKB-KW"/>
</dbReference>
<proteinExistence type="predicted"/>
<dbReference type="InterPro" id="IPR029021">
    <property type="entry name" value="Prot-tyrosine_phosphatase-like"/>
</dbReference>
<evidence type="ECO:0000259" key="5">
    <source>
        <dbReference type="PROSITE" id="PS50893"/>
    </source>
</evidence>
<dbReference type="InterPro" id="IPR020422">
    <property type="entry name" value="TYR_PHOSPHATASE_DUAL_dom"/>
</dbReference>
<keyword evidence="2" id="KW-0378">Hydrolase</keyword>
<dbReference type="Gene3D" id="3.90.190.10">
    <property type="entry name" value="Protein tyrosine phosphatase superfamily"/>
    <property type="match status" value="1"/>
</dbReference>
<dbReference type="SMART" id="SM00195">
    <property type="entry name" value="DSPc"/>
    <property type="match status" value="1"/>
</dbReference>
<evidence type="ECO:0000256" key="2">
    <source>
        <dbReference type="ARBA" id="ARBA00022801"/>
    </source>
</evidence>
<name>A0A974NEV2_9GAMM</name>
<dbReference type="PROSITE" id="PS50056">
    <property type="entry name" value="TYR_PHOSPHATASE_2"/>
    <property type="match status" value="1"/>
</dbReference>
<dbReference type="InterPro" id="IPR003439">
    <property type="entry name" value="ABC_transporter-like_ATP-bd"/>
</dbReference>
<dbReference type="Pfam" id="PF22785">
    <property type="entry name" value="Tc-R-P"/>
    <property type="match status" value="1"/>
</dbReference>
<dbReference type="InterPro" id="IPR016130">
    <property type="entry name" value="Tyr_Pase_AS"/>
</dbReference>
<gene>
    <name evidence="6" type="ORF">JHT90_12750</name>
</gene>
<dbReference type="InterPro" id="IPR003593">
    <property type="entry name" value="AAA+_ATPase"/>
</dbReference>
<dbReference type="Pfam" id="PF00005">
    <property type="entry name" value="ABC_tran"/>
    <property type="match status" value="1"/>
</dbReference>
<dbReference type="PROSITE" id="PS50893">
    <property type="entry name" value="ABC_TRANSPORTER_2"/>
    <property type="match status" value="1"/>
</dbReference>
<dbReference type="PANTHER" id="PTHR43790">
    <property type="entry name" value="CARBOHYDRATE TRANSPORT ATP-BINDING PROTEIN MG119-RELATED"/>
    <property type="match status" value="1"/>
</dbReference>
<dbReference type="KEGG" id="eaz:JHT90_12750"/>
<organism evidence="6 7">
    <name type="scientific">Entomomonas asaccharolytica</name>
    <dbReference type="NCBI Taxonomy" id="2785331"/>
    <lineage>
        <taxon>Bacteria</taxon>
        <taxon>Pseudomonadati</taxon>
        <taxon>Pseudomonadota</taxon>
        <taxon>Gammaproteobacteria</taxon>
        <taxon>Pseudomonadales</taxon>
        <taxon>Pseudomonadaceae</taxon>
        <taxon>Entomomonas</taxon>
    </lineage>
</organism>
<evidence type="ECO:0000256" key="3">
    <source>
        <dbReference type="ARBA" id="ARBA00022840"/>
    </source>
</evidence>
<feature type="domain" description="ABC transporter" evidence="5">
    <location>
        <begin position="3"/>
        <end position="238"/>
    </location>
</feature>
<evidence type="ECO:0000313" key="6">
    <source>
        <dbReference type="EMBL" id="QQP85238.1"/>
    </source>
</evidence>
<sequence length="503" mass="55291">MLLDVKSYGIAFGTRVILADVSFSIQSDKGVIVVMGPGGTGKSTLMRSLAGINKRSSNAHEWGQILYKDQPIDQQNIPQFVQQNAKAMGLPVIESFAEKVRQSSEQSLSPAEMRAHIISELERLEIPSMIQYLDQPMIQLPVEHARAVNMLREAFSKEPILLLDEPTTGMNETGASMLLKLTKKLGEERVCMIILHNQMQAKEVGDQILLLAGGRVQAYESKDDFFNNKAKNDVVAQFLRSGSCNIPAPDADVNTLDESIPKPPPLPEEAIKIIAELKAAAPKPQTVIPTVNNDLVMPQEQPQKPISSVIEQAKSEPQLSSSEMTQSTPIASVTSNLAVKNASRSKFRGPNGFHWIAPDQLAGCPMPGIVAPLEYDLSALRDVGVTVLVNLTDRELPEEILAQYGIRSVQFKIEDRRAPPIMWIKMLLVQLDKLLAKGDVLAVHCLAGLGRTGTVLGAWLIKQGLTAEETLKRLRQIDAGYVQSKEQEDLLYALEENILIRAT</sequence>
<dbReference type="GO" id="GO:0016887">
    <property type="term" value="F:ATP hydrolysis activity"/>
    <property type="evidence" value="ECO:0007669"/>
    <property type="project" value="InterPro"/>
</dbReference>
<dbReference type="InterPro" id="IPR050107">
    <property type="entry name" value="ABC_carbohydrate_import_ATPase"/>
</dbReference>
<dbReference type="AlphaFoldDB" id="A0A974NEV2"/>
<dbReference type="PANTHER" id="PTHR43790:SF8">
    <property type="entry name" value="SUGAR ABC TRANSPORTER ATP-BINDING PROTEIN"/>
    <property type="match status" value="1"/>
</dbReference>
<dbReference type="InterPro" id="IPR000387">
    <property type="entry name" value="Tyr_Pase_dom"/>
</dbReference>
<dbReference type="Gene3D" id="3.40.50.300">
    <property type="entry name" value="P-loop containing nucleotide triphosphate hydrolases"/>
    <property type="match status" value="1"/>
</dbReference>
<dbReference type="RefSeq" id="WP_201091605.1">
    <property type="nucleotide sequence ID" value="NZ_CP067393.1"/>
</dbReference>
<dbReference type="SUPFAM" id="SSF52540">
    <property type="entry name" value="P-loop containing nucleoside triphosphate hydrolases"/>
    <property type="match status" value="1"/>
</dbReference>
<dbReference type="SUPFAM" id="SSF52799">
    <property type="entry name" value="(Phosphotyrosine protein) phosphatases II"/>
    <property type="match status" value="1"/>
</dbReference>
<keyword evidence="3 6" id="KW-0067">ATP-binding</keyword>
<keyword evidence="7" id="KW-1185">Reference proteome</keyword>
<protein>
    <submittedName>
        <fullName evidence="6">ATP-binding cassette domain-containing protein</fullName>
    </submittedName>
</protein>
<dbReference type="PROSITE" id="PS00383">
    <property type="entry name" value="TYR_PHOSPHATASE_1"/>
    <property type="match status" value="1"/>
</dbReference>
<keyword evidence="1" id="KW-0547">Nucleotide-binding</keyword>
<feature type="domain" description="Tyrosine specific protein phosphatases" evidence="4">
    <location>
        <begin position="421"/>
        <end position="489"/>
    </location>
</feature>
<dbReference type="Proteomes" id="UP000595278">
    <property type="component" value="Chromosome"/>
</dbReference>
<dbReference type="InterPro" id="IPR027417">
    <property type="entry name" value="P-loop_NTPase"/>
</dbReference>
<evidence type="ECO:0000256" key="1">
    <source>
        <dbReference type="ARBA" id="ARBA00022741"/>
    </source>
</evidence>
<evidence type="ECO:0000313" key="7">
    <source>
        <dbReference type="Proteomes" id="UP000595278"/>
    </source>
</evidence>